<dbReference type="EMBL" id="CP062699">
    <property type="protein sequence ID" value="QOJ92768.1"/>
    <property type="molecule type" value="Genomic_DNA"/>
</dbReference>
<gene>
    <name evidence="1" type="ORF">ICN73_07815</name>
</gene>
<name>A0A7L9GLW7_9PSED</name>
<reference evidence="1" key="1">
    <citation type="submission" date="2020-09" db="EMBL/GenBank/DDBJ databases">
        <title>Complete genome sequence of Pseudomonas taiwanensis CC, a plant growth-promoting and biotite-weathering strain.</title>
        <authorList>
            <person name="Cheng C."/>
        </authorList>
    </citation>
    <scope>NUCLEOTIDE SEQUENCE [LARGE SCALE GENOMIC DNA]</scope>
    <source>
        <strain evidence="1">WRS8</strain>
    </source>
</reference>
<sequence>MRMQFVRDTQAPGRFFPEGAQVEVQYKEGAYTLMPDSAAYTTECELPAENLVPLLKFDVVLFSNEVGIHEQEVWGVDENTVRASILERAPDCTIVQLVSMLD</sequence>
<accession>A0A7L9GLW7</accession>
<dbReference type="RefSeq" id="WP_183673932.1">
    <property type="nucleotide sequence ID" value="NZ_CP062699.1"/>
</dbReference>
<dbReference type="Proteomes" id="UP000593847">
    <property type="component" value="Chromosome"/>
</dbReference>
<evidence type="ECO:0000313" key="1">
    <source>
        <dbReference type="EMBL" id="QOJ92768.1"/>
    </source>
</evidence>
<dbReference type="KEGG" id="ptai:ICN73_07815"/>
<protein>
    <submittedName>
        <fullName evidence="1">Uncharacterized protein</fullName>
    </submittedName>
</protein>
<organism evidence="1 2">
    <name type="scientific">Pseudomonas taiwanensis</name>
    <dbReference type="NCBI Taxonomy" id="470150"/>
    <lineage>
        <taxon>Bacteria</taxon>
        <taxon>Pseudomonadati</taxon>
        <taxon>Pseudomonadota</taxon>
        <taxon>Gammaproteobacteria</taxon>
        <taxon>Pseudomonadales</taxon>
        <taxon>Pseudomonadaceae</taxon>
        <taxon>Pseudomonas</taxon>
    </lineage>
</organism>
<dbReference type="AlphaFoldDB" id="A0A7L9GLW7"/>
<keyword evidence="2" id="KW-1185">Reference proteome</keyword>
<evidence type="ECO:0000313" key="2">
    <source>
        <dbReference type="Proteomes" id="UP000593847"/>
    </source>
</evidence>
<proteinExistence type="predicted"/>